<sequence length="245" mass="26480">MTHSEDGSGIRVNGVVVNDDGMANAESAAVYELLRQQVLDRQLLPNDADDDAMAAAIEELLLREVAVPQVDEQACRRYFDAHAADYVVGERVGVRHILFGVTPAVPVPALLEQAQRVLQAVLAAPERIGELARQYSNCPSGAEGGHLGLLERGDTVPEFEQSLFGGPTIGVLPQLVRTRYGFHVVVIEAREAGRTLDYAQVQHQVAQQLQASALKRALSQYVQVLAGQADLAGVTLEQAETPLLR</sequence>
<dbReference type="InterPro" id="IPR046357">
    <property type="entry name" value="PPIase_dom_sf"/>
</dbReference>
<dbReference type="InterPro" id="IPR050245">
    <property type="entry name" value="PrsA_foldase"/>
</dbReference>
<accession>A0ABS2BN36</accession>
<keyword evidence="8" id="KW-1185">Reference proteome</keyword>
<comment type="similarity">
    <text evidence="2">Belongs to the PpiC/parvulin rotamase family.</text>
</comment>
<evidence type="ECO:0000256" key="5">
    <source>
        <dbReference type="PROSITE-ProRule" id="PRU00278"/>
    </source>
</evidence>
<dbReference type="PANTHER" id="PTHR47245">
    <property type="entry name" value="PEPTIDYLPROLYL ISOMERASE"/>
    <property type="match status" value="1"/>
</dbReference>
<evidence type="ECO:0000256" key="2">
    <source>
        <dbReference type="ARBA" id="ARBA00007656"/>
    </source>
</evidence>
<dbReference type="Gene3D" id="3.10.50.40">
    <property type="match status" value="1"/>
</dbReference>
<keyword evidence="5 7" id="KW-0413">Isomerase</keyword>
<dbReference type="EC" id="5.2.1.8" evidence="3"/>
<dbReference type="PROSITE" id="PS50198">
    <property type="entry name" value="PPIC_PPIASE_2"/>
    <property type="match status" value="1"/>
</dbReference>
<gene>
    <name evidence="7" type="ORF">JMJ54_13470</name>
</gene>
<dbReference type="RefSeq" id="WP_203539079.1">
    <property type="nucleotide sequence ID" value="NZ_JAESND010000007.1"/>
</dbReference>
<dbReference type="Pfam" id="PF00639">
    <property type="entry name" value="Rotamase"/>
    <property type="match status" value="1"/>
</dbReference>
<dbReference type="InterPro" id="IPR000297">
    <property type="entry name" value="PPIase_PpiC"/>
</dbReference>
<dbReference type="GO" id="GO:0016853">
    <property type="term" value="F:isomerase activity"/>
    <property type="evidence" value="ECO:0007669"/>
    <property type="project" value="UniProtKB-KW"/>
</dbReference>
<comment type="catalytic activity">
    <reaction evidence="1">
        <text>[protein]-peptidylproline (omega=180) = [protein]-peptidylproline (omega=0)</text>
        <dbReference type="Rhea" id="RHEA:16237"/>
        <dbReference type="Rhea" id="RHEA-COMP:10747"/>
        <dbReference type="Rhea" id="RHEA-COMP:10748"/>
        <dbReference type="ChEBI" id="CHEBI:83833"/>
        <dbReference type="ChEBI" id="CHEBI:83834"/>
        <dbReference type="EC" id="5.2.1.8"/>
    </reaction>
</comment>
<organism evidence="7 8">
    <name type="scientific">Jeongeupia naejangsanensis</name>
    <dbReference type="NCBI Taxonomy" id="613195"/>
    <lineage>
        <taxon>Bacteria</taxon>
        <taxon>Pseudomonadati</taxon>
        <taxon>Pseudomonadota</taxon>
        <taxon>Betaproteobacteria</taxon>
        <taxon>Neisseriales</taxon>
        <taxon>Chitinibacteraceae</taxon>
        <taxon>Jeongeupia</taxon>
    </lineage>
</organism>
<comment type="caution">
    <text evidence="7">The sequence shown here is derived from an EMBL/GenBank/DDBJ whole genome shotgun (WGS) entry which is preliminary data.</text>
</comment>
<dbReference type="EMBL" id="JAESND010000007">
    <property type="protein sequence ID" value="MBM3116840.1"/>
    <property type="molecule type" value="Genomic_DNA"/>
</dbReference>
<dbReference type="SUPFAM" id="SSF54534">
    <property type="entry name" value="FKBP-like"/>
    <property type="match status" value="1"/>
</dbReference>
<keyword evidence="4 5" id="KW-0697">Rotamase</keyword>
<proteinExistence type="inferred from homology"/>
<evidence type="ECO:0000259" key="6">
    <source>
        <dbReference type="PROSITE" id="PS50198"/>
    </source>
</evidence>
<protein>
    <recommendedName>
        <fullName evidence="3">peptidylprolyl isomerase</fullName>
        <ecNumber evidence="3">5.2.1.8</ecNumber>
    </recommendedName>
</protein>
<evidence type="ECO:0000256" key="4">
    <source>
        <dbReference type="ARBA" id="ARBA00023110"/>
    </source>
</evidence>
<evidence type="ECO:0000313" key="7">
    <source>
        <dbReference type="EMBL" id="MBM3116840.1"/>
    </source>
</evidence>
<evidence type="ECO:0000256" key="3">
    <source>
        <dbReference type="ARBA" id="ARBA00013194"/>
    </source>
</evidence>
<feature type="domain" description="PpiC" evidence="6">
    <location>
        <begin position="89"/>
        <end position="189"/>
    </location>
</feature>
<reference evidence="7 8" key="1">
    <citation type="submission" date="2021-01" db="EMBL/GenBank/DDBJ databases">
        <title>Draft Genome Sequence and Polyhydroxyalkanoate Biosynthetic Potential of Jeongeupia naejangsanensis Type Strain DSM 24253.</title>
        <authorList>
            <person name="Turrini P."/>
            <person name="Artuso I."/>
            <person name="Lugli G.A."/>
            <person name="Frangipani E."/>
            <person name="Ventura M."/>
            <person name="Visca P."/>
        </authorList>
    </citation>
    <scope>NUCLEOTIDE SEQUENCE [LARGE SCALE GENOMIC DNA]</scope>
    <source>
        <strain evidence="7 8">DSM 24253</strain>
    </source>
</reference>
<name>A0ABS2BN36_9NEIS</name>
<dbReference type="Proteomes" id="UP000809431">
    <property type="component" value="Unassembled WGS sequence"/>
</dbReference>
<evidence type="ECO:0000313" key="8">
    <source>
        <dbReference type="Proteomes" id="UP000809431"/>
    </source>
</evidence>
<dbReference type="PANTHER" id="PTHR47245:SF2">
    <property type="entry name" value="PEPTIDYL-PROLYL CIS-TRANS ISOMERASE HP_0175-RELATED"/>
    <property type="match status" value="1"/>
</dbReference>
<evidence type="ECO:0000256" key="1">
    <source>
        <dbReference type="ARBA" id="ARBA00000971"/>
    </source>
</evidence>